<evidence type="ECO:0000256" key="1">
    <source>
        <dbReference type="ARBA" id="ARBA00001946"/>
    </source>
</evidence>
<evidence type="ECO:0000256" key="2">
    <source>
        <dbReference type="ARBA" id="ARBA00004123"/>
    </source>
</evidence>
<evidence type="ECO:0000256" key="9">
    <source>
        <dbReference type="ARBA" id="ARBA00022842"/>
    </source>
</evidence>
<proteinExistence type="inferred from homology"/>
<dbReference type="InterPro" id="IPR010996">
    <property type="entry name" value="HHH_MUS81"/>
</dbReference>
<comment type="similarity">
    <text evidence="3">Belongs to the XPF family.</text>
</comment>
<evidence type="ECO:0000256" key="12">
    <source>
        <dbReference type="ARBA" id="ARBA00023242"/>
    </source>
</evidence>
<feature type="domain" description="Crossover junction endonuclease MUS81-like HHH" evidence="14">
    <location>
        <begin position="11"/>
        <end position="79"/>
    </location>
</feature>
<keyword evidence="8" id="KW-0378">Hydrolase</keyword>
<comment type="cofactor">
    <cofactor evidence="1">
        <name>Mg(2+)</name>
        <dbReference type="ChEBI" id="CHEBI:18420"/>
    </cofactor>
</comment>
<keyword evidence="5" id="KW-0479">Metal-binding</keyword>
<comment type="subcellular location">
    <subcellularLocation>
        <location evidence="2">Nucleus</location>
    </subcellularLocation>
</comment>
<evidence type="ECO:0000256" key="6">
    <source>
        <dbReference type="ARBA" id="ARBA00022759"/>
    </source>
</evidence>
<dbReference type="Pfam" id="PF14716">
    <property type="entry name" value="HHH_8"/>
    <property type="match status" value="1"/>
</dbReference>
<evidence type="ECO:0000313" key="15">
    <source>
        <dbReference type="EMBL" id="GAC77684.1"/>
    </source>
</evidence>
<feature type="chain" id="PRO_5004100279" description="Crossover junction endonuclease MUS81-like HHH domain-containing protein" evidence="13">
    <location>
        <begin position="29"/>
        <end position="100"/>
    </location>
</feature>
<dbReference type="GO" id="GO:0006310">
    <property type="term" value="P:DNA recombination"/>
    <property type="evidence" value="ECO:0007669"/>
    <property type="project" value="UniProtKB-KW"/>
</dbReference>
<keyword evidence="10" id="KW-0233">DNA recombination</keyword>
<keyword evidence="4" id="KW-0540">Nuclease</keyword>
<feature type="signal peptide" evidence="13">
    <location>
        <begin position="1"/>
        <end position="28"/>
    </location>
</feature>
<dbReference type="GO" id="GO:1905347">
    <property type="term" value="C:endodeoxyribonuclease complex"/>
    <property type="evidence" value="ECO:0007669"/>
    <property type="project" value="UniProtKB-ARBA"/>
</dbReference>
<keyword evidence="9" id="KW-0460">Magnesium</keyword>
<gene>
    <name evidence="15" type="ORF">PANT_27d00068</name>
</gene>
<dbReference type="GO" id="GO:0016889">
    <property type="term" value="F:DNA endonuclease activity, producing 3'-phosphomonoesters"/>
    <property type="evidence" value="ECO:0007669"/>
    <property type="project" value="UniProtKB-ARBA"/>
</dbReference>
<dbReference type="GO" id="GO:0031297">
    <property type="term" value="P:replication fork processing"/>
    <property type="evidence" value="ECO:0007669"/>
    <property type="project" value="UniProtKB-ARBA"/>
</dbReference>
<accession>M9M1W8</accession>
<dbReference type="InterPro" id="IPR027421">
    <property type="entry name" value="DNA_pol_lamdba_lyase_dom_sf"/>
</dbReference>
<evidence type="ECO:0000256" key="10">
    <source>
        <dbReference type="ARBA" id="ARBA00023172"/>
    </source>
</evidence>
<evidence type="ECO:0000256" key="7">
    <source>
        <dbReference type="ARBA" id="ARBA00022763"/>
    </source>
</evidence>
<keyword evidence="11" id="KW-0234">DNA repair</keyword>
<dbReference type="SUPFAM" id="SSF47802">
    <property type="entry name" value="DNA polymerase beta, N-terminal domain-like"/>
    <property type="match status" value="1"/>
</dbReference>
<keyword evidence="6" id="KW-0255">Endonuclease</keyword>
<keyword evidence="7" id="KW-0227">DNA damage</keyword>
<evidence type="ECO:0000256" key="5">
    <source>
        <dbReference type="ARBA" id="ARBA00022723"/>
    </source>
</evidence>
<dbReference type="STRING" id="1151754.M9M1W8"/>
<evidence type="ECO:0000256" key="3">
    <source>
        <dbReference type="ARBA" id="ARBA00010015"/>
    </source>
</evidence>
<evidence type="ECO:0000256" key="13">
    <source>
        <dbReference type="SAM" id="SignalP"/>
    </source>
</evidence>
<keyword evidence="12" id="KW-0539">Nucleus</keyword>
<evidence type="ECO:0000256" key="8">
    <source>
        <dbReference type="ARBA" id="ARBA00022801"/>
    </source>
</evidence>
<dbReference type="Proteomes" id="UP000011976">
    <property type="component" value="Unassembled WGS sequence"/>
</dbReference>
<dbReference type="AlphaFoldDB" id="M9M1W8"/>
<keyword evidence="13" id="KW-0732">Signal</keyword>
<dbReference type="GO" id="GO:0005634">
    <property type="term" value="C:nucleus"/>
    <property type="evidence" value="ECO:0007669"/>
    <property type="project" value="UniProtKB-SubCell"/>
</dbReference>
<dbReference type="GO" id="GO:0006302">
    <property type="term" value="P:double-strand break repair"/>
    <property type="evidence" value="ECO:0007669"/>
    <property type="project" value="UniProtKB-ARBA"/>
</dbReference>
<dbReference type="Gene3D" id="1.10.150.110">
    <property type="entry name" value="DNA polymerase beta, N-terminal domain-like"/>
    <property type="match status" value="1"/>
</dbReference>
<reference evidence="16" key="1">
    <citation type="journal article" date="2013" name="Genome Announc.">
        <title>Genome sequence of the basidiomycetous yeast Pseudozyma antarctica T-34, a producer of the glycolipid biosurfactants mannosylerythritol lipids.</title>
        <authorList>
            <person name="Morita T."/>
            <person name="Koike H."/>
            <person name="Koyama Y."/>
            <person name="Hagiwara H."/>
            <person name="Ito E."/>
            <person name="Fukuoka T."/>
            <person name="Imura T."/>
            <person name="Machida M."/>
            <person name="Kitamoto D."/>
        </authorList>
    </citation>
    <scope>NUCLEOTIDE SEQUENCE [LARGE SCALE GENOMIC DNA]</scope>
    <source>
        <strain evidence="16">T-34</strain>
    </source>
</reference>
<protein>
    <recommendedName>
        <fullName evidence="14">Crossover junction endonuclease MUS81-like HHH domain-containing protein</fullName>
    </recommendedName>
</protein>
<evidence type="ECO:0000259" key="14">
    <source>
        <dbReference type="Pfam" id="PF14716"/>
    </source>
</evidence>
<sequence length="100" mass="11211">MNTETESTAGGNSLWLTFLAAWIEEAQAKGSKVAQTYRRAHQSLASCPIEFQHPCQTTQLAGIGPTIANKLEQDLQRWCSENGKPVPERREYRLALEPRP</sequence>
<evidence type="ECO:0000313" key="16">
    <source>
        <dbReference type="Proteomes" id="UP000011976"/>
    </source>
</evidence>
<evidence type="ECO:0000256" key="11">
    <source>
        <dbReference type="ARBA" id="ARBA00023204"/>
    </source>
</evidence>
<organism evidence="15 16">
    <name type="scientific">Pseudozyma antarctica (strain T-34)</name>
    <name type="common">Yeast</name>
    <name type="synonym">Candida antarctica</name>
    <dbReference type="NCBI Taxonomy" id="1151754"/>
    <lineage>
        <taxon>Eukaryota</taxon>
        <taxon>Fungi</taxon>
        <taxon>Dikarya</taxon>
        <taxon>Basidiomycota</taxon>
        <taxon>Ustilaginomycotina</taxon>
        <taxon>Ustilaginomycetes</taxon>
        <taxon>Ustilaginales</taxon>
        <taxon>Ustilaginaceae</taxon>
        <taxon>Moesziomyces</taxon>
    </lineage>
</organism>
<name>M9M1W8_PSEA3</name>
<evidence type="ECO:0000256" key="4">
    <source>
        <dbReference type="ARBA" id="ARBA00022722"/>
    </source>
</evidence>
<dbReference type="FunFam" id="1.10.150.110:FF:000001">
    <property type="entry name" value="Putative Crossover junction endonuclease MUS81"/>
    <property type="match status" value="1"/>
</dbReference>
<dbReference type="EMBL" id="DF196793">
    <property type="protein sequence ID" value="GAC77684.1"/>
    <property type="molecule type" value="Genomic_DNA"/>
</dbReference>
<dbReference type="GO" id="GO:0046872">
    <property type="term" value="F:metal ion binding"/>
    <property type="evidence" value="ECO:0007669"/>
    <property type="project" value="UniProtKB-KW"/>
</dbReference>